<comment type="caution">
    <text evidence="1">The sequence shown here is derived from an EMBL/GenBank/DDBJ whole genome shotgun (WGS) entry which is preliminary data.</text>
</comment>
<organism evidence="1">
    <name type="scientific">Salmonella enterica</name>
    <name type="common">Salmonella choleraesuis</name>
    <dbReference type="NCBI Taxonomy" id="28901"/>
    <lineage>
        <taxon>Bacteria</taxon>
        <taxon>Pseudomonadati</taxon>
        <taxon>Pseudomonadota</taxon>
        <taxon>Gammaproteobacteria</taxon>
        <taxon>Enterobacterales</taxon>
        <taxon>Enterobacteriaceae</taxon>
        <taxon>Salmonella</taxon>
    </lineage>
</organism>
<dbReference type="EMBL" id="RMUA01000011">
    <property type="protein sequence ID" value="MFK69515.1"/>
    <property type="molecule type" value="Genomic_DNA"/>
</dbReference>
<accession>A0A3J6VGK2</accession>
<dbReference type="Proteomes" id="UP000885320">
    <property type="component" value="Unassembled WGS sequence"/>
</dbReference>
<gene>
    <name evidence="1" type="ORF">EEN95_09375</name>
</gene>
<protein>
    <submittedName>
        <fullName evidence="1">Uncharacterized protein</fullName>
    </submittedName>
</protein>
<name>A0A3J6VGK2_SALER</name>
<dbReference type="AlphaFoldDB" id="A0A3J6VGK2"/>
<reference evidence="1" key="1">
    <citation type="submission" date="2018-11" db="EMBL/GenBank/DDBJ databases">
        <authorList>
            <consortium name="PulseNet: The National Subtyping Network for Foodborne Disease Surveillance"/>
            <person name="Tarr C.L."/>
            <person name="Trees E."/>
            <person name="Katz L.S."/>
            <person name="Carleton-Romer H.A."/>
            <person name="Stroika S."/>
            <person name="Kucerova Z."/>
            <person name="Roache K.F."/>
            <person name="Sabol A.L."/>
            <person name="Besser J."/>
            <person name="Gerner-Smidt P."/>
        </authorList>
    </citation>
    <scope>NUCLEOTIDE SEQUENCE [LARGE SCALE GENOMIC DNA]</scope>
    <source>
        <strain evidence="1">PNUSAS057377</strain>
    </source>
</reference>
<sequence length="59" mass="6676">MRWRKIDKSKGECGSRFFRLYINPSSCRCVGCELLGPSLGLALPGPAQGLFKRLKRFVM</sequence>
<proteinExistence type="predicted"/>
<evidence type="ECO:0000313" key="1">
    <source>
        <dbReference type="EMBL" id="MFK69515.1"/>
    </source>
</evidence>